<proteinExistence type="predicted"/>
<evidence type="ECO:0000256" key="4">
    <source>
        <dbReference type="ARBA" id="ARBA00023242"/>
    </source>
</evidence>
<accession>A0A3N4L754</accession>
<feature type="non-terminal residue" evidence="8">
    <location>
        <position position="1"/>
    </location>
</feature>
<dbReference type="Proteomes" id="UP000277580">
    <property type="component" value="Unassembled WGS sequence"/>
</dbReference>
<dbReference type="InterPro" id="IPR036898">
    <property type="entry name" value="RNA_pol_Rpb7-like_N_sf"/>
</dbReference>
<dbReference type="GO" id="GO:0005736">
    <property type="term" value="C:RNA polymerase I complex"/>
    <property type="evidence" value="ECO:0007669"/>
    <property type="project" value="TreeGrafter"/>
</dbReference>
<evidence type="ECO:0000259" key="7">
    <source>
        <dbReference type="Pfam" id="PF17875"/>
    </source>
</evidence>
<evidence type="ECO:0000256" key="3">
    <source>
        <dbReference type="ARBA" id="ARBA00023163"/>
    </source>
</evidence>
<feature type="compositionally biased region" description="Polar residues" evidence="6">
    <location>
        <begin position="36"/>
        <end position="50"/>
    </location>
</feature>
<keyword evidence="3 5" id="KW-0804">Transcription</keyword>
<evidence type="ECO:0000256" key="1">
    <source>
        <dbReference type="ARBA" id="ARBA00004123"/>
    </source>
</evidence>
<dbReference type="OrthoDB" id="10250504at2759"/>
<dbReference type="STRING" id="1392247.A0A3N4L754"/>
<feature type="region of interest" description="Disordered" evidence="6">
    <location>
        <begin position="1"/>
        <end position="53"/>
    </location>
</feature>
<dbReference type="InParanoid" id="A0A3N4L754"/>
<dbReference type="Gene3D" id="3.30.1490.120">
    <property type="entry name" value="RNA polymerase Rpb7-like, N-terminal domain"/>
    <property type="match status" value="1"/>
</dbReference>
<evidence type="ECO:0000256" key="2">
    <source>
        <dbReference type="ARBA" id="ARBA00022478"/>
    </source>
</evidence>
<feature type="non-terminal residue" evidence="8">
    <location>
        <position position="265"/>
    </location>
</feature>
<reference evidence="8 9" key="1">
    <citation type="journal article" date="2018" name="Nat. Ecol. Evol.">
        <title>Pezizomycetes genomes reveal the molecular basis of ectomycorrhizal truffle lifestyle.</title>
        <authorList>
            <person name="Murat C."/>
            <person name="Payen T."/>
            <person name="Noel B."/>
            <person name="Kuo A."/>
            <person name="Morin E."/>
            <person name="Chen J."/>
            <person name="Kohler A."/>
            <person name="Krizsan K."/>
            <person name="Balestrini R."/>
            <person name="Da Silva C."/>
            <person name="Montanini B."/>
            <person name="Hainaut M."/>
            <person name="Levati E."/>
            <person name="Barry K.W."/>
            <person name="Belfiori B."/>
            <person name="Cichocki N."/>
            <person name="Clum A."/>
            <person name="Dockter R.B."/>
            <person name="Fauchery L."/>
            <person name="Guy J."/>
            <person name="Iotti M."/>
            <person name="Le Tacon F."/>
            <person name="Lindquist E.A."/>
            <person name="Lipzen A."/>
            <person name="Malagnac F."/>
            <person name="Mello A."/>
            <person name="Molinier V."/>
            <person name="Miyauchi S."/>
            <person name="Poulain J."/>
            <person name="Riccioni C."/>
            <person name="Rubini A."/>
            <person name="Sitrit Y."/>
            <person name="Splivallo R."/>
            <person name="Traeger S."/>
            <person name="Wang M."/>
            <person name="Zifcakova L."/>
            <person name="Wipf D."/>
            <person name="Zambonelli A."/>
            <person name="Paolocci F."/>
            <person name="Nowrousian M."/>
            <person name="Ottonello S."/>
            <person name="Baldrian P."/>
            <person name="Spatafora J.W."/>
            <person name="Henrissat B."/>
            <person name="Nagy L.G."/>
            <person name="Aury J.M."/>
            <person name="Wincker P."/>
            <person name="Grigoriev I.V."/>
            <person name="Bonfante P."/>
            <person name="Martin F.M."/>
        </authorList>
    </citation>
    <scope>NUCLEOTIDE SEQUENCE [LARGE SCALE GENOMIC DNA]</scope>
    <source>
        <strain evidence="8 9">CCBAS932</strain>
    </source>
</reference>
<organism evidence="8 9">
    <name type="scientific">Morchella conica CCBAS932</name>
    <dbReference type="NCBI Taxonomy" id="1392247"/>
    <lineage>
        <taxon>Eukaryota</taxon>
        <taxon>Fungi</taxon>
        <taxon>Dikarya</taxon>
        <taxon>Ascomycota</taxon>
        <taxon>Pezizomycotina</taxon>
        <taxon>Pezizomycetes</taxon>
        <taxon>Pezizales</taxon>
        <taxon>Morchellaceae</taxon>
        <taxon>Morchella</taxon>
    </lineage>
</organism>
<dbReference type="InterPro" id="IPR041901">
    <property type="entry name" value="RNAP_I_Rpa43_N"/>
</dbReference>
<name>A0A3N4L754_9PEZI</name>
<comment type="function">
    <text evidence="5">DNA-dependent RNA polymerase which catalyzes the transcription of DNA into RNA using the four ribonucleoside triphosphates as substrates.</text>
</comment>
<keyword evidence="2 5" id="KW-0240">DNA-directed RNA polymerase</keyword>
<evidence type="ECO:0000313" key="8">
    <source>
        <dbReference type="EMBL" id="RPB17618.1"/>
    </source>
</evidence>
<feature type="domain" description="RPA43 OB" evidence="7">
    <location>
        <begin position="163"/>
        <end position="262"/>
    </location>
</feature>
<dbReference type="PANTHER" id="PTHR12709">
    <property type="entry name" value="DNA-DIRECTED RNA POLYMERASE II, III"/>
    <property type="match status" value="1"/>
</dbReference>
<evidence type="ECO:0000256" key="5">
    <source>
        <dbReference type="RuleBase" id="RU369086"/>
    </source>
</evidence>
<evidence type="ECO:0000313" key="9">
    <source>
        <dbReference type="Proteomes" id="UP000277580"/>
    </source>
</evidence>
<comment type="subcellular location">
    <subcellularLocation>
        <location evidence="1 5">Nucleus</location>
    </subcellularLocation>
</comment>
<gene>
    <name evidence="8" type="ORF">P167DRAFT_472443</name>
</gene>
<evidence type="ECO:0000256" key="6">
    <source>
        <dbReference type="SAM" id="MobiDB-lite"/>
    </source>
</evidence>
<sequence length="265" mass="29829">KSKKHSKEEKGLKRKRHAESSQPSLSPEISKKPRTTIASTKKQAQAQNGEPKTPFHLMKTSLYLSVSPRYSFWPEETFGHLISNPDPSLRPTSEQAARMLSFTPINGLRKDHLDPLLMSYYEPLDGVVIAYDNIRFESDKARIAAESPFAHVWITVDFLVWKPKKGDVLQGWVNLQSASHVGLLVENTWNVSIPKEKIPESWSYHELEEGMEGMEGVEYGNAEIDAGGWMDANGEYVDGLLKFQVESVQAIGHIFSMEGSLLNTE</sequence>
<dbReference type="GO" id="GO:0006352">
    <property type="term" value="P:DNA-templated transcription initiation"/>
    <property type="evidence" value="ECO:0007669"/>
    <property type="project" value="UniProtKB-UniRule"/>
</dbReference>
<dbReference type="InterPro" id="IPR041178">
    <property type="entry name" value="RPA43_OB"/>
</dbReference>
<dbReference type="InterPro" id="IPR045113">
    <property type="entry name" value="Rpb7-like"/>
</dbReference>
<dbReference type="GO" id="GO:0006362">
    <property type="term" value="P:transcription elongation by RNA polymerase I"/>
    <property type="evidence" value="ECO:0007669"/>
    <property type="project" value="TreeGrafter"/>
</dbReference>
<keyword evidence="9" id="KW-1185">Reference proteome</keyword>
<dbReference type="Gene3D" id="2.40.50.1060">
    <property type="match status" value="1"/>
</dbReference>
<protein>
    <recommendedName>
        <fullName evidence="5">DNA-directed RNA polymerase subunit</fullName>
    </recommendedName>
</protein>
<dbReference type="PANTHER" id="PTHR12709:SF5">
    <property type="entry name" value="DNA-DIRECTED RNA POLYMERASE I SUBUNIT RPA43"/>
    <property type="match status" value="1"/>
</dbReference>
<dbReference type="EMBL" id="ML119105">
    <property type="protein sequence ID" value="RPB17618.1"/>
    <property type="molecule type" value="Genomic_DNA"/>
</dbReference>
<dbReference type="Pfam" id="PF17875">
    <property type="entry name" value="RPA43_OB"/>
    <property type="match status" value="1"/>
</dbReference>
<dbReference type="FunCoup" id="A0A3N4L754">
    <property type="interactions" value="276"/>
</dbReference>
<dbReference type="AlphaFoldDB" id="A0A3N4L754"/>
<feature type="compositionally biased region" description="Basic and acidic residues" evidence="6">
    <location>
        <begin position="1"/>
        <end position="11"/>
    </location>
</feature>
<dbReference type="CDD" id="cd04328">
    <property type="entry name" value="RNAP_I_Rpa43_N"/>
    <property type="match status" value="1"/>
</dbReference>
<keyword evidence="4 5" id="KW-0539">Nucleus</keyword>